<protein>
    <submittedName>
        <fullName evidence="1">Uncharacterized protein</fullName>
    </submittedName>
</protein>
<dbReference type="Proteomes" id="UP000294071">
    <property type="component" value="Unassembled WGS sequence"/>
</dbReference>
<gene>
    <name evidence="1" type="ORF">EUA93_01650</name>
</gene>
<proteinExistence type="predicted"/>
<dbReference type="OrthoDB" id="3775089at2"/>
<sequence length="277" mass="28147">MSISSRVSEITAAMNDYCTVCARNAVPRVEAAFEPWLTVASPGAFDHGMSEALAAMQKLSSGEVSSDPIGNTPVQPNITLLDIASVGGELTEWRGNAAESFRDNIEVPFPGVMKNYYNAVSVLRGALDAEKAIWTAVENDLEDISSKALSAAQALGDTNGSQAAFALTVVGAVVAVALAPVTAGASVGAAVAISAVAGGFAVAGSAASVDWSGDSPDDIAGGIETGLNRLNEELVTQETKVQEALEGITGWLDGGGRGYEFPTVDLGTGPGGLTGLK</sequence>
<accession>A0A4V1RKR2</accession>
<dbReference type="AlphaFoldDB" id="A0A4V1RKR2"/>
<organism evidence="1 2">
    <name type="scientific">Nocardioides oleivorans</name>
    <dbReference type="NCBI Taxonomy" id="273676"/>
    <lineage>
        <taxon>Bacteria</taxon>
        <taxon>Bacillati</taxon>
        <taxon>Actinomycetota</taxon>
        <taxon>Actinomycetes</taxon>
        <taxon>Propionibacteriales</taxon>
        <taxon>Nocardioidaceae</taxon>
        <taxon>Nocardioides</taxon>
    </lineage>
</organism>
<dbReference type="EMBL" id="SDWT01000001">
    <property type="protein sequence ID" value="RYB93172.1"/>
    <property type="molecule type" value="Genomic_DNA"/>
</dbReference>
<dbReference type="RefSeq" id="WP_129398173.1">
    <property type="nucleotide sequence ID" value="NZ_SDWT01000001.1"/>
</dbReference>
<reference evidence="1 2" key="1">
    <citation type="submission" date="2019-01" db="EMBL/GenBank/DDBJ databases">
        <title>Novel species of Nocardioides.</title>
        <authorList>
            <person name="Liu Q."/>
            <person name="Xin Y.-H."/>
        </authorList>
    </citation>
    <scope>NUCLEOTIDE SEQUENCE [LARGE SCALE GENOMIC DNA]</scope>
    <source>
        <strain evidence="1 2">CGMCC 4.6882</strain>
    </source>
</reference>
<name>A0A4V1RKR2_9ACTN</name>
<evidence type="ECO:0000313" key="1">
    <source>
        <dbReference type="EMBL" id="RYB93172.1"/>
    </source>
</evidence>
<keyword evidence="2" id="KW-1185">Reference proteome</keyword>
<comment type="caution">
    <text evidence="1">The sequence shown here is derived from an EMBL/GenBank/DDBJ whole genome shotgun (WGS) entry which is preliminary data.</text>
</comment>
<evidence type="ECO:0000313" key="2">
    <source>
        <dbReference type="Proteomes" id="UP000294071"/>
    </source>
</evidence>